<comment type="caution">
    <text evidence="1">The sequence shown here is derived from an EMBL/GenBank/DDBJ whole genome shotgun (WGS) entry which is preliminary data.</text>
</comment>
<gene>
    <name evidence="1" type="ORF">LCGC14_1602440</name>
</gene>
<sequence>MTTILDEFWVFSKDYTPYVYFYKENKEKDIFKYKPINPELEILQKVNSIMESIEQESKKKKIEYVESGNFRYGVIQCLNNYLLIIYKFPLGVKNKNIINISRIFCGMIESLYTLRDFRNWEEDINIFDKLYKKIELYFKMSNL</sequence>
<dbReference type="AlphaFoldDB" id="A0A0F9KRF8"/>
<name>A0A0F9KRF8_9ZZZZ</name>
<proteinExistence type="predicted"/>
<evidence type="ECO:0000313" key="1">
    <source>
        <dbReference type="EMBL" id="KKM24703.1"/>
    </source>
</evidence>
<reference evidence="1" key="1">
    <citation type="journal article" date="2015" name="Nature">
        <title>Complex archaea that bridge the gap between prokaryotes and eukaryotes.</title>
        <authorList>
            <person name="Spang A."/>
            <person name="Saw J.H."/>
            <person name="Jorgensen S.L."/>
            <person name="Zaremba-Niedzwiedzka K."/>
            <person name="Martijn J."/>
            <person name="Lind A.E."/>
            <person name="van Eijk R."/>
            <person name="Schleper C."/>
            <person name="Guy L."/>
            <person name="Ettema T.J."/>
        </authorList>
    </citation>
    <scope>NUCLEOTIDE SEQUENCE</scope>
</reference>
<dbReference type="EMBL" id="LAZR01012869">
    <property type="protein sequence ID" value="KKM24703.1"/>
    <property type="molecule type" value="Genomic_DNA"/>
</dbReference>
<accession>A0A0F9KRF8</accession>
<organism evidence="1">
    <name type="scientific">marine sediment metagenome</name>
    <dbReference type="NCBI Taxonomy" id="412755"/>
    <lineage>
        <taxon>unclassified sequences</taxon>
        <taxon>metagenomes</taxon>
        <taxon>ecological metagenomes</taxon>
    </lineage>
</organism>
<protein>
    <submittedName>
        <fullName evidence="1">Uncharacterized protein</fullName>
    </submittedName>
</protein>